<protein>
    <submittedName>
        <fullName evidence="2">Uncharacterized protein</fullName>
    </submittedName>
</protein>
<dbReference type="STRING" id="1210086.GCA_001613105_06828"/>
<accession>A0A370I164</accession>
<feature type="region of interest" description="Disordered" evidence="1">
    <location>
        <begin position="1"/>
        <end position="39"/>
    </location>
</feature>
<dbReference type="EMBL" id="QQBC01000008">
    <property type="protein sequence ID" value="RDI64488.1"/>
    <property type="molecule type" value="Genomic_DNA"/>
</dbReference>
<evidence type="ECO:0000256" key="1">
    <source>
        <dbReference type="SAM" id="MobiDB-lite"/>
    </source>
</evidence>
<comment type="caution">
    <text evidence="2">The sequence shown here is derived from an EMBL/GenBank/DDBJ whole genome shotgun (WGS) entry which is preliminary data.</text>
</comment>
<sequence>MADSASMSPVSRGRKKESKNHRGREYEPAEPAEEQLGPDHPVVREMLDNVVATLDDFEPVDDPVDGEYLAASLLAIGYGTGAEAADAFAQLFIAEAEEHGTPGALAFLLSVAALTSGQTRSLAVAAADRLAAAGVVAPPWVAELGEPTTAGEYFRWSEGDGVGAVLYGSFHRAGRTDGFLLFVDEEDCGSANDLAPFVSAEALEEARRMTNEEESAPEAPIAADEFRWRVEAALGVRESHDREVIELGIEPEQPEGDDIPYEVTDVVLRARLRALPMSAKPLPAHVHPA</sequence>
<evidence type="ECO:0000313" key="3">
    <source>
        <dbReference type="Proteomes" id="UP000254869"/>
    </source>
</evidence>
<name>A0A370I164_9NOCA</name>
<keyword evidence="3" id="KW-1185">Reference proteome</keyword>
<proteinExistence type="predicted"/>
<dbReference type="AlphaFoldDB" id="A0A370I164"/>
<evidence type="ECO:0000313" key="2">
    <source>
        <dbReference type="EMBL" id="RDI64488.1"/>
    </source>
</evidence>
<dbReference type="Proteomes" id="UP000254869">
    <property type="component" value="Unassembled WGS sequence"/>
</dbReference>
<feature type="compositionally biased region" description="Basic residues" evidence="1">
    <location>
        <begin position="12"/>
        <end position="22"/>
    </location>
</feature>
<organism evidence="2 3">
    <name type="scientific">Nocardia pseudobrasiliensis</name>
    <dbReference type="NCBI Taxonomy" id="45979"/>
    <lineage>
        <taxon>Bacteria</taxon>
        <taxon>Bacillati</taxon>
        <taxon>Actinomycetota</taxon>
        <taxon>Actinomycetes</taxon>
        <taxon>Mycobacteriales</taxon>
        <taxon>Nocardiaceae</taxon>
        <taxon>Nocardia</taxon>
    </lineage>
</organism>
<gene>
    <name evidence="2" type="ORF">DFR76_108321</name>
</gene>
<reference evidence="2 3" key="1">
    <citation type="submission" date="2018-07" db="EMBL/GenBank/DDBJ databases">
        <title>Genomic Encyclopedia of Type Strains, Phase IV (KMG-IV): sequencing the most valuable type-strain genomes for metagenomic binning, comparative biology and taxonomic classification.</title>
        <authorList>
            <person name="Goeker M."/>
        </authorList>
    </citation>
    <scope>NUCLEOTIDE SEQUENCE [LARGE SCALE GENOMIC DNA]</scope>
    <source>
        <strain evidence="2 3">DSM 44290</strain>
    </source>
</reference>